<dbReference type="InterPro" id="IPR009986">
    <property type="entry name" value="Tscrpt_reg_Crl"/>
</dbReference>
<dbReference type="EMBL" id="FXXI01000002">
    <property type="protein sequence ID" value="SMS00331.1"/>
    <property type="molecule type" value="Genomic_DNA"/>
</dbReference>
<dbReference type="GO" id="GO:0045893">
    <property type="term" value="P:positive regulation of DNA-templated transcription"/>
    <property type="evidence" value="ECO:0007669"/>
    <property type="project" value="InterPro"/>
</dbReference>
<reference evidence="5 8" key="2">
    <citation type="submission" date="2023-11" db="EMBL/GenBank/DDBJ databases">
        <title>Plant-associative lifestyle of Vibrio porteresiae and its evolutionary dynamics.</title>
        <authorList>
            <person name="Rameshkumar N."/>
            <person name="Kirti K."/>
        </authorList>
    </citation>
    <scope>NUCLEOTIDE SEQUENCE [LARGE SCALE GENOMIC DNA]</scope>
    <source>
        <strain evidence="5 8">MSSRF38</strain>
    </source>
</reference>
<sequence>MPELSKEPTYHRLNAAFKLLGPYLREDKYQSGTYLFDCLAVCVNDKKSPEVREFWGWWMELSHPGEQLFEAKYAIGRFDLAGNWVSENPQPQALEEVHRTQKAFHSKLETLLKEQFQCELTTCDPLLVDK</sequence>
<dbReference type="EMBL" id="JAWRCO010000001">
    <property type="protein sequence ID" value="MDW6001642.1"/>
    <property type="molecule type" value="Genomic_DNA"/>
</dbReference>
<organism evidence="6 7">
    <name type="scientific">Vibrio mangrovi</name>
    <dbReference type="NCBI Taxonomy" id="474394"/>
    <lineage>
        <taxon>Bacteria</taxon>
        <taxon>Pseudomonadati</taxon>
        <taxon>Pseudomonadota</taxon>
        <taxon>Gammaproteobacteria</taxon>
        <taxon>Vibrionales</taxon>
        <taxon>Vibrionaceae</taxon>
        <taxon>Vibrio</taxon>
    </lineage>
</organism>
<dbReference type="InterPro" id="IPR038208">
    <property type="entry name" value="Tscrpt_reg_Crl_sf"/>
</dbReference>
<protein>
    <submittedName>
        <fullName evidence="6">Sigma factor-binding protein Crl</fullName>
    </submittedName>
</protein>
<keyword evidence="1" id="KW-0963">Cytoplasm</keyword>
<evidence type="ECO:0000313" key="6">
    <source>
        <dbReference type="EMBL" id="SMS00331.1"/>
    </source>
</evidence>
<gene>
    <name evidence="6" type="primary">crl</name>
    <name evidence="5" type="ORF">SBX37_01850</name>
    <name evidence="6" type="ORF">VIM7927_01581</name>
</gene>
<dbReference type="RefSeq" id="WP_087480384.1">
    <property type="nucleotide sequence ID" value="NZ_AP024883.1"/>
</dbReference>
<evidence type="ECO:0000256" key="4">
    <source>
        <dbReference type="ARBA" id="ARBA00023163"/>
    </source>
</evidence>
<name>A0A1Y6ITH5_9VIBR</name>
<evidence type="ECO:0000313" key="5">
    <source>
        <dbReference type="EMBL" id="MDW6001642.1"/>
    </source>
</evidence>
<dbReference type="Pfam" id="PF07417">
    <property type="entry name" value="Crl"/>
    <property type="match status" value="1"/>
</dbReference>
<keyword evidence="4" id="KW-0804">Transcription</keyword>
<dbReference type="Proteomes" id="UP000196125">
    <property type="component" value="Unassembled WGS sequence"/>
</dbReference>
<keyword evidence="3" id="KW-0010">Activator</keyword>
<dbReference type="AlphaFoldDB" id="A0A1Y6ITH5"/>
<evidence type="ECO:0000256" key="1">
    <source>
        <dbReference type="ARBA" id="ARBA00022490"/>
    </source>
</evidence>
<dbReference type="Gene3D" id="3.30.310.230">
    <property type="entry name" value="Sigma factor-binding protein Crl monomer"/>
    <property type="match status" value="1"/>
</dbReference>
<keyword evidence="2" id="KW-0805">Transcription regulation</keyword>
<dbReference type="OrthoDB" id="6428303at2"/>
<evidence type="ECO:0000313" key="8">
    <source>
        <dbReference type="Proteomes" id="UP001283366"/>
    </source>
</evidence>
<evidence type="ECO:0000256" key="2">
    <source>
        <dbReference type="ARBA" id="ARBA00023015"/>
    </source>
</evidence>
<proteinExistence type="predicted"/>
<dbReference type="NCBIfam" id="NF008217">
    <property type="entry name" value="PRK10984.1"/>
    <property type="match status" value="1"/>
</dbReference>
<accession>A0A1Y6ITH5</accession>
<evidence type="ECO:0000313" key="7">
    <source>
        <dbReference type="Proteomes" id="UP000196125"/>
    </source>
</evidence>
<dbReference type="Proteomes" id="UP001283366">
    <property type="component" value="Unassembled WGS sequence"/>
</dbReference>
<keyword evidence="8" id="KW-1185">Reference proteome</keyword>
<reference evidence="6 7" key="1">
    <citation type="submission" date="2017-05" db="EMBL/GenBank/DDBJ databases">
        <authorList>
            <person name="Song R."/>
            <person name="Chenine A.L."/>
            <person name="Ruprecht R.M."/>
        </authorList>
    </citation>
    <scope>NUCLEOTIDE SEQUENCE [LARGE SCALE GENOMIC DNA]</scope>
    <source>
        <strain evidence="6 7">CECT 7927</strain>
    </source>
</reference>
<evidence type="ECO:0000256" key="3">
    <source>
        <dbReference type="ARBA" id="ARBA00023159"/>
    </source>
</evidence>